<sequence>MWKEYTDINDKRKKICWEKDDFKIILEGENIEITNESVKQKCSELNFDIANVIVQEWKEIWVYVKDDIEKIEIEKVYFGEENAEQRPKGCWSFTFRNYLGKSFIKVKFKNGQEIKTDPIEIISSKTPINNEEDPLFYPKFLKNLIDEIIEYIISAPFYLGSPTEFPTEEHTQIQSPIFVLHLLTQKADDIIQALQTISQNPYRSLITHERWVLPNEVKSVDEDTIIMMFHHPEYLRKVSSRSILKFLANRLKGYLPERVFERHVIETLDNLENRFIKSFMDIILYWCEEFKKRNFWEKAKSCQSKLEELENYVRYFRSGSLFGDVGNVTFLPYSSQVLLKRDGYRECLSIYRLLNISRLPLFNELKDAIDNRRIDKLYEYWCFFELAKRLAKALGKDLSELKFQIFEAQEGGLASEIKADLGDSYELVYNKTFKRGEESYSINLRPDFTLIKNKREIKAVFDAKFRFDLVREEEIDNELEEEAFKIGDLEKLVKIQDLFKMHTYRDALGCELALVLYPGSENVFYDANNTKEKNKFDLESILNKQGIGAIAMVPENKDKNKSK</sequence>
<gene>
    <name evidence="2" type="ORF">ENM15_02140</name>
</gene>
<evidence type="ECO:0000313" key="2">
    <source>
        <dbReference type="EMBL" id="HHQ15604.1"/>
    </source>
</evidence>
<accession>A0A7V5XFN6</accession>
<dbReference type="Pfam" id="PF04411">
    <property type="entry name" value="PDDEXK_7"/>
    <property type="match status" value="1"/>
</dbReference>
<proteinExistence type="predicted"/>
<dbReference type="AlphaFoldDB" id="A0A7V5XFN6"/>
<name>A0A7V5XFN6_9BACT</name>
<comment type="caution">
    <text evidence="2">The sequence shown here is derived from an EMBL/GenBank/DDBJ whole genome shotgun (WGS) entry which is preliminary data.</text>
</comment>
<dbReference type="Pfam" id="PF09823">
    <property type="entry name" value="DUF2357"/>
    <property type="match status" value="1"/>
</dbReference>
<protein>
    <submittedName>
        <fullName evidence="2">DUF2357 domain-containing protein</fullName>
    </submittedName>
</protein>
<dbReference type="InterPro" id="IPR018633">
    <property type="entry name" value="DUF2357"/>
</dbReference>
<feature type="domain" description="DUF2357" evidence="1">
    <location>
        <begin position="93"/>
        <end position="351"/>
    </location>
</feature>
<reference evidence="2" key="1">
    <citation type="journal article" date="2020" name="mSystems">
        <title>Genome- and Community-Level Interaction Insights into Carbon Utilization and Element Cycling Functions of Hydrothermarchaeota in Hydrothermal Sediment.</title>
        <authorList>
            <person name="Zhou Z."/>
            <person name="Liu Y."/>
            <person name="Xu W."/>
            <person name="Pan J."/>
            <person name="Luo Z.H."/>
            <person name="Li M."/>
        </authorList>
    </citation>
    <scope>NUCLEOTIDE SEQUENCE [LARGE SCALE GENOMIC DNA]</scope>
    <source>
        <strain evidence="2">SpSt-106</strain>
    </source>
</reference>
<organism evidence="2">
    <name type="scientific">Thermodesulfobacterium geofontis</name>
    <dbReference type="NCBI Taxonomy" id="1295609"/>
    <lineage>
        <taxon>Bacteria</taxon>
        <taxon>Pseudomonadati</taxon>
        <taxon>Thermodesulfobacteriota</taxon>
        <taxon>Thermodesulfobacteria</taxon>
        <taxon>Thermodesulfobacteriales</taxon>
        <taxon>Thermodesulfobacteriaceae</taxon>
        <taxon>Thermodesulfobacterium</taxon>
    </lineage>
</organism>
<evidence type="ECO:0000259" key="1">
    <source>
        <dbReference type="Pfam" id="PF09823"/>
    </source>
</evidence>
<dbReference type="InterPro" id="IPR007505">
    <property type="entry name" value="PDDEXK_7"/>
</dbReference>
<dbReference type="EMBL" id="DRWR01000035">
    <property type="protein sequence ID" value="HHQ15604.1"/>
    <property type="molecule type" value="Genomic_DNA"/>
</dbReference>